<keyword evidence="3" id="KW-1185">Reference proteome</keyword>
<comment type="caution">
    <text evidence="2">The sequence shown here is derived from an EMBL/GenBank/DDBJ whole genome shotgun (WGS) entry which is preliminary data.</text>
</comment>
<feature type="transmembrane region" description="Helical" evidence="1">
    <location>
        <begin position="67"/>
        <end position="84"/>
    </location>
</feature>
<evidence type="ECO:0000256" key="1">
    <source>
        <dbReference type="SAM" id="Phobius"/>
    </source>
</evidence>
<sequence>MTATPRTEEVLHDTANDFRNLGSAVKQDLNNLREEARTRIDGCTQKAVQDANQNLNQLRDYAVENPLRALAYAALGGVVLGLYLRR</sequence>
<dbReference type="RefSeq" id="WP_184212133.1">
    <property type="nucleotide sequence ID" value="NZ_JACHIF010000010.1"/>
</dbReference>
<dbReference type="AlphaFoldDB" id="A0A7W8DSK7"/>
<organism evidence="2 3">
    <name type="scientific">Prosthecobacter dejongeii</name>
    <dbReference type="NCBI Taxonomy" id="48465"/>
    <lineage>
        <taxon>Bacteria</taxon>
        <taxon>Pseudomonadati</taxon>
        <taxon>Verrucomicrobiota</taxon>
        <taxon>Verrucomicrobiia</taxon>
        <taxon>Verrucomicrobiales</taxon>
        <taxon>Verrucomicrobiaceae</taxon>
        <taxon>Prosthecobacter</taxon>
    </lineage>
</organism>
<keyword evidence="1" id="KW-0472">Membrane</keyword>
<keyword evidence="1" id="KW-0812">Transmembrane</keyword>
<accession>A0A7W8DSK7</accession>
<protein>
    <submittedName>
        <fullName evidence="2">ElaB/YqjD/DUF883 family membrane-anchored ribosome-binding protein</fullName>
    </submittedName>
</protein>
<name>A0A7W8DSK7_9BACT</name>
<evidence type="ECO:0000313" key="3">
    <source>
        <dbReference type="Proteomes" id="UP000534294"/>
    </source>
</evidence>
<evidence type="ECO:0000313" key="2">
    <source>
        <dbReference type="EMBL" id="MBB5039921.1"/>
    </source>
</evidence>
<gene>
    <name evidence="2" type="ORF">HNQ64_004199</name>
</gene>
<dbReference type="Proteomes" id="UP000534294">
    <property type="component" value="Unassembled WGS sequence"/>
</dbReference>
<reference evidence="2 3" key="1">
    <citation type="submission" date="2020-08" db="EMBL/GenBank/DDBJ databases">
        <title>Genomic Encyclopedia of Type Strains, Phase IV (KMG-IV): sequencing the most valuable type-strain genomes for metagenomic binning, comparative biology and taxonomic classification.</title>
        <authorList>
            <person name="Goeker M."/>
        </authorList>
    </citation>
    <scope>NUCLEOTIDE SEQUENCE [LARGE SCALE GENOMIC DNA]</scope>
    <source>
        <strain evidence="2 3">DSM 12251</strain>
    </source>
</reference>
<dbReference type="EMBL" id="JACHIF010000010">
    <property type="protein sequence ID" value="MBB5039921.1"/>
    <property type="molecule type" value="Genomic_DNA"/>
</dbReference>
<keyword evidence="1" id="KW-1133">Transmembrane helix</keyword>
<proteinExistence type="predicted"/>